<dbReference type="Pfam" id="PF20151">
    <property type="entry name" value="DUF6533"/>
    <property type="match status" value="1"/>
</dbReference>
<dbReference type="AlphaFoldDB" id="A0AAF0EEA0"/>
<keyword evidence="3" id="KW-0732">Signal</keyword>
<feature type="region of interest" description="Disordered" evidence="1">
    <location>
        <begin position="455"/>
        <end position="556"/>
    </location>
</feature>
<evidence type="ECO:0000256" key="1">
    <source>
        <dbReference type="SAM" id="MobiDB-lite"/>
    </source>
</evidence>
<protein>
    <recommendedName>
        <fullName evidence="4">DUF6533 domain-containing protein</fullName>
    </recommendedName>
</protein>
<dbReference type="Proteomes" id="UP001214415">
    <property type="component" value="Chromosome 7"/>
</dbReference>
<dbReference type="InterPro" id="IPR045340">
    <property type="entry name" value="DUF6533"/>
</dbReference>
<feature type="compositionally biased region" description="Basic and acidic residues" evidence="1">
    <location>
        <begin position="50"/>
        <end position="60"/>
    </location>
</feature>
<evidence type="ECO:0000313" key="6">
    <source>
        <dbReference type="Proteomes" id="UP001214415"/>
    </source>
</evidence>
<feature type="transmembrane region" description="Helical" evidence="2">
    <location>
        <begin position="113"/>
        <end position="135"/>
    </location>
</feature>
<reference evidence="5" key="1">
    <citation type="submission" date="2023-03" db="EMBL/GenBank/DDBJ databases">
        <title>Mating type loci evolution in Malassezia.</title>
        <authorList>
            <person name="Coelho M.A."/>
        </authorList>
    </citation>
    <scope>NUCLEOTIDE SEQUENCE</scope>
    <source>
        <strain evidence="5">CBS 12830</strain>
    </source>
</reference>
<feature type="compositionally biased region" description="Pro residues" evidence="1">
    <location>
        <begin position="544"/>
        <end position="555"/>
    </location>
</feature>
<accession>A0AAF0EEA0</accession>
<keyword evidence="2" id="KW-1133">Transmembrane helix</keyword>
<organism evidence="5 6">
    <name type="scientific">Malassezia equina</name>
    <dbReference type="NCBI Taxonomy" id="1381935"/>
    <lineage>
        <taxon>Eukaryota</taxon>
        <taxon>Fungi</taxon>
        <taxon>Dikarya</taxon>
        <taxon>Basidiomycota</taxon>
        <taxon>Ustilaginomycotina</taxon>
        <taxon>Malasseziomycetes</taxon>
        <taxon>Malasseziales</taxon>
        <taxon>Malasseziaceae</taxon>
        <taxon>Malassezia</taxon>
    </lineage>
</organism>
<proteinExistence type="predicted"/>
<feature type="chain" id="PRO_5041923242" description="DUF6533 domain-containing protein" evidence="3">
    <location>
        <begin position="33"/>
        <end position="580"/>
    </location>
</feature>
<feature type="signal peptide" evidence="3">
    <location>
        <begin position="1"/>
        <end position="32"/>
    </location>
</feature>
<evidence type="ECO:0000259" key="4">
    <source>
        <dbReference type="Pfam" id="PF20151"/>
    </source>
</evidence>
<evidence type="ECO:0000256" key="3">
    <source>
        <dbReference type="SAM" id="SignalP"/>
    </source>
</evidence>
<evidence type="ECO:0000313" key="5">
    <source>
        <dbReference type="EMBL" id="WFD24717.1"/>
    </source>
</evidence>
<feature type="transmembrane region" description="Helical" evidence="2">
    <location>
        <begin position="176"/>
        <end position="198"/>
    </location>
</feature>
<feature type="compositionally biased region" description="Polar residues" evidence="1">
    <location>
        <begin position="508"/>
        <end position="521"/>
    </location>
</feature>
<evidence type="ECO:0000256" key="2">
    <source>
        <dbReference type="SAM" id="Phobius"/>
    </source>
</evidence>
<feature type="transmembrane region" description="Helical" evidence="2">
    <location>
        <begin position="352"/>
        <end position="373"/>
    </location>
</feature>
<feature type="domain" description="DUF6533" evidence="4">
    <location>
        <begin position="78"/>
        <end position="124"/>
    </location>
</feature>
<dbReference type="EMBL" id="CP119906">
    <property type="protein sequence ID" value="WFD24717.1"/>
    <property type="molecule type" value="Genomic_DNA"/>
</dbReference>
<sequence>MSTSSHARVRRKWLFYTIMLLWLFVQGSQVLAAQVSEGDDDDNSSGPSHGSDHHVDDPTTQRRITNQQLQTQTKVANYIAVAGVTLYVWEYLCTLAHELYIWLHPRYLLRPQIFLFMAIRYLSIPALVVPLYGMWGNIKDQSDCPKHEQITVAIVQFVVSCIFSWRTIAIWRRRRWVVVFLTTFTVLLFVTSISLLYYSQDAYLITRECRPALIANGDHDAADLVHPVNTVQWFYLTCIIFDTVIVILSMYKLLMYANMGRTVNNTIAFRDPFEAYRQQQQQQQQQQNEPEKNVVPDVEAIAIDPRERRASNATILFRGLRSSMVDMLLFPYRKASALYSWWSSLTPLVARLMRNGVLYFVVATAYSVNNFTLEVLQSLHSKSFLTLYAPLMCVMCQRMLLTEFVAVWRPYDDDSVIPGRNLVDAVTGQKRRPAQSDIDRFELFASILEERHASVVSPRSPRAMRTWRRMNSQPRTSRGPPESSGSRDTAMDPPLSTESNAPPYAPPSDSQEMDLSSNSADPSEKELGQARSDVPHALGERPVSPSPSIVPPGPPLVARHRLIHLSQAQQEQALRMAGFS</sequence>
<name>A0AAF0EEA0_9BASI</name>
<gene>
    <name evidence="5" type="ORF">MEQU1_003420</name>
</gene>
<feature type="transmembrane region" description="Helical" evidence="2">
    <location>
        <begin position="233"/>
        <end position="251"/>
    </location>
</feature>
<feature type="region of interest" description="Disordered" evidence="1">
    <location>
        <begin position="36"/>
        <end position="60"/>
    </location>
</feature>
<keyword evidence="6" id="KW-1185">Reference proteome</keyword>
<keyword evidence="2" id="KW-0472">Membrane</keyword>
<keyword evidence="2" id="KW-0812">Transmembrane</keyword>
<feature type="transmembrane region" description="Helical" evidence="2">
    <location>
        <begin position="78"/>
        <end position="101"/>
    </location>
</feature>
<feature type="transmembrane region" description="Helical" evidence="2">
    <location>
        <begin position="150"/>
        <end position="169"/>
    </location>
</feature>